<evidence type="ECO:0000256" key="1">
    <source>
        <dbReference type="ARBA" id="ARBA00005781"/>
    </source>
</evidence>
<organism evidence="6 7">
    <name type="scientific">Candidatus Woesebacteria bacterium RIFCSPLOWO2_01_FULL_44_14</name>
    <dbReference type="NCBI Taxonomy" id="1802525"/>
    <lineage>
        <taxon>Bacteria</taxon>
        <taxon>Candidatus Woeseibacteriota</taxon>
    </lineage>
</organism>
<feature type="compositionally biased region" description="Basic residues" evidence="5">
    <location>
        <begin position="122"/>
        <end position="148"/>
    </location>
</feature>
<comment type="function">
    <text evidence="4">This protein is located at the 30S-50S ribosomal subunit interface and may play a role in the structure and function of the aminoacyl-tRNA binding site.</text>
</comment>
<dbReference type="PANTHER" id="PTHR15680">
    <property type="entry name" value="RIBOSOMAL PROTEIN L19"/>
    <property type="match status" value="1"/>
</dbReference>
<comment type="similarity">
    <text evidence="1 4">Belongs to the bacterial ribosomal protein bL19 family.</text>
</comment>
<dbReference type="SUPFAM" id="SSF50104">
    <property type="entry name" value="Translation proteins SH3-like domain"/>
    <property type="match status" value="1"/>
</dbReference>
<dbReference type="NCBIfam" id="TIGR01024">
    <property type="entry name" value="rplS_bact"/>
    <property type="match status" value="1"/>
</dbReference>
<reference evidence="6 7" key="1">
    <citation type="journal article" date="2016" name="Nat. Commun.">
        <title>Thousands of microbial genomes shed light on interconnected biogeochemical processes in an aquifer system.</title>
        <authorList>
            <person name="Anantharaman K."/>
            <person name="Brown C.T."/>
            <person name="Hug L.A."/>
            <person name="Sharon I."/>
            <person name="Castelle C.J."/>
            <person name="Probst A.J."/>
            <person name="Thomas B.C."/>
            <person name="Singh A."/>
            <person name="Wilkins M.J."/>
            <person name="Karaoz U."/>
            <person name="Brodie E.L."/>
            <person name="Williams K.H."/>
            <person name="Hubbard S.S."/>
            <person name="Banfield J.F."/>
        </authorList>
    </citation>
    <scope>NUCLEOTIDE SEQUENCE [LARGE SCALE GENOMIC DNA]</scope>
</reference>
<keyword evidence="3 4" id="KW-0687">Ribonucleoprotein</keyword>
<dbReference type="Gene3D" id="2.30.30.790">
    <property type="match status" value="1"/>
</dbReference>
<proteinExistence type="inferred from homology"/>
<evidence type="ECO:0000256" key="2">
    <source>
        <dbReference type="ARBA" id="ARBA00022980"/>
    </source>
</evidence>
<feature type="region of interest" description="Disordered" evidence="5">
    <location>
        <begin position="114"/>
        <end position="148"/>
    </location>
</feature>
<evidence type="ECO:0000313" key="7">
    <source>
        <dbReference type="Proteomes" id="UP000178429"/>
    </source>
</evidence>
<evidence type="ECO:0000256" key="5">
    <source>
        <dbReference type="SAM" id="MobiDB-lite"/>
    </source>
</evidence>
<dbReference type="PRINTS" id="PR00061">
    <property type="entry name" value="RIBOSOMALL19"/>
</dbReference>
<gene>
    <name evidence="6" type="ORF">A2975_05465</name>
</gene>
<sequence length="148" mass="16778">MVPMALNVKLGEVEFGVGDEVAVHQKIKEGEKERTQVFEGMVIKIRGRGENKSFTVRRVGAQKIGIERIFPLESPVIEKIEVSRSGTKGVKRSKLYYTRGKSARDIEQIYARAKRREEAKQAKPKPKRKVKAKKKALPKKMASKKTSK</sequence>
<dbReference type="Pfam" id="PF01245">
    <property type="entry name" value="Ribosomal_L19"/>
    <property type="match status" value="1"/>
</dbReference>
<accession>A0A1F8BZJ0</accession>
<dbReference type="STRING" id="1802525.A2975_05465"/>
<dbReference type="PANTHER" id="PTHR15680:SF9">
    <property type="entry name" value="LARGE RIBOSOMAL SUBUNIT PROTEIN BL19M"/>
    <property type="match status" value="1"/>
</dbReference>
<dbReference type="AlphaFoldDB" id="A0A1F8BZJ0"/>
<comment type="caution">
    <text evidence="6">The sequence shown here is derived from an EMBL/GenBank/DDBJ whole genome shotgun (WGS) entry which is preliminary data.</text>
</comment>
<evidence type="ECO:0000256" key="3">
    <source>
        <dbReference type="ARBA" id="ARBA00023274"/>
    </source>
</evidence>
<dbReference type="GO" id="GO:0022625">
    <property type="term" value="C:cytosolic large ribosomal subunit"/>
    <property type="evidence" value="ECO:0007669"/>
    <property type="project" value="TreeGrafter"/>
</dbReference>
<evidence type="ECO:0000256" key="4">
    <source>
        <dbReference type="RuleBase" id="RU000559"/>
    </source>
</evidence>
<dbReference type="InterPro" id="IPR008991">
    <property type="entry name" value="Translation_prot_SH3-like_sf"/>
</dbReference>
<dbReference type="InterPro" id="IPR001857">
    <property type="entry name" value="Ribosomal_bL19"/>
</dbReference>
<evidence type="ECO:0000313" key="6">
    <source>
        <dbReference type="EMBL" id="OGM68718.1"/>
    </source>
</evidence>
<keyword evidence="2 6" id="KW-0689">Ribosomal protein</keyword>
<name>A0A1F8BZJ0_9BACT</name>
<dbReference type="InterPro" id="IPR038657">
    <property type="entry name" value="Ribosomal_bL19_sf"/>
</dbReference>
<dbReference type="GO" id="GO:0003735">
    <property type="term" value="F:structural constituent of ribosome"/>
    <property type="evidence" value="ECO:0007669"/>
    <property type="project" value="InterPro"/>
</dbReference>
<dbReference type="Proteomes" id="UP000178429">
    <property type="component" value="Unassembled WGS sequence"/>
</dbReference>
<dbReference type="GO" id="GO:0006412">
    <property type="term" value="P:translation"/>
    <property type="evidence" value="ECO:0007669"/>
    <property type="project" value="InterPro"/>
</dbReference>
<dbReference type="EMBL" id="MGHL01000019">
    <property type="protein sequence ID" value="OGM68718.1"/>
    <property type="molecule type" value="Genomic_DNA"/>
</dbReference>
<protein>
    <recommendedName>
        <fullName evidence="4">50S ribosomal protein L19</fullName>
    </recommendedName>
</protein>